<keyword evidence="2" id="KW-1185">Reference proteome</keyword>
<accession>K3Y4D4</accession>
<dbReference type="EMBL" id="AGNK02002175">
    <property type="status" value="NOT_ANNOTATED_CDS"/>
    <property type="molecule type" value="Genomic_DNA"/>
</dbReference>
<sequence>MEWMKVRAGERRRRAFKILNPVRPLLPAQHCLCHNFNI</sequence>
<reference evidence="1" key="2">
    <citation type="submission" date="2018-08" db="UniProtKB">
        <authorList>
            <consortium name="EnsemblPlants"/>
        </authorList>
    </citation>
    <scope>IDENTIFICATION</scope>
    <source>
        <strain evidence="1">Yugu1</strain>
    </source>
</reference>
<reference evidence="2" key="1">
    <citation type="journal article" date="2012" name="Nat. Biotechnol.">
        <title>Reference genome sequence of the model plant Setaria.</title>
        <authorList>
            <person name="Bennetzen J.L."/>
            <person name="Schmutz J."/>
            <person name="Wang H."/>
            <person name="Percifield R."/>
            <person name="Hawkins J."/>
            <person name="Pontaroli A.C."/>
            <person name="Estep M."/>
            <person name="Feng L."/>
            <person name="Vaughn J.N."/>
            <person name="Grimwood J."/>
            <person name="Jenkins J."/>
            <person name="Barry K."/>
            <person name="Lindquist E."/>
            <person name="Hellsten U."/>
            <person name="Deshpande S."/>
            <person name="Wang X."/>
            <person name="Wu X."/>
            <person name="Mitros T."/>
            <person name="Triplett J."/>
            <person name="Yang X."/>
            <person name="Ye C.Y."/>
            <person name="Mauro-Herrera M."/>
            <person name="Wang L."/>
            <person name="Li P."/>
            <person name="Sharma M."/>
            <person name="Sharma R."/>
            <person name="Ronald P.C."/>
            <person name="Panaud O."/>
            <person name="Kellogg E.A."/>
            <person name="Brutnell T.P."/>
            <person name="Doust A.N."/>
            <person name="Tuskan G.A."/>
            <person name="Rokhsar D."/>
            <person name="Devos K.M."/>
        </authorList>
    </citation>
    <scope>NUCLEOTIDE SEQUENCE [LARGE SCALE GENOMIC DNA]</scope>
    <source>
        <strain evidence="2">cv. Yugu1</strain>
    </source>
</reference>
<evidence type="ECO:0000313" key="2">
    <source>
        <dbReference type="Proteomes" id="UP000004995"/>
    </source>
</evidence>
<dbReference type="HOGENOM" id="CLU_3336464_0_0_1"/>
<evidence type="ECO:0000313" key="1">
    <source>
        <dbReference type="EnsemblPlants" id="KQL09036"/>
    </source>
</evidence>
<dbReference type="Proteomes" id="UP000004995">
    <property type="component" value="Unassembled WGS sequence"/>
</dbReference>
<dbReference type="InParanoid" id="K3Y4D4"/>
<organism evidence="1 2">
    <name type="scientific">Setaria italica</name>
    <name type="common">Foxtail millet</name>
    <name type="synonym">Panicum italicum</name>
    <dbReference type="NCBI Taxonomy" id="4555"/>
    <lineage>
        <taxon>Eukaryota</taxon>
        <taxon>Viridiplantae</taxon>
        <taxon>Streptophyta</taxon>
        <taxon>Embryophyta</taxon>
        <taxon>Tracheophyta</taxon>
        <taxon>Spermatophyta</taxon>
        <taxon>Magnoliopsida</taxon>
        <taxon>Liliopsida</taxon>
        <taxon>Poales</taxon>
        <taxon>Poaceae</taxon>
        <taxon>PACMAD clade</taxon>
        <taxon>Panicoideae</taxon>
        <taxon>Panicodae</taxon>
        <taxon>Paniceae</taxon>
        <taxon>Cenchrinae</taxon>
        <taxon>Setaria</taxon>
    </lineage>
</organism>
<dbReference type="AlphaFoldDB" id="K3Y4D4"/>
<dbReference type="EnsemblPlants" id="KQL09036">
    <property type="protein sequence ID" value="KQL09036"/>
    <property type="gene ID" value="SETIT_009072mg"/>
</dbReference>
<dbReference type="Gramene" id="KQL09036">
    <property type="protein sequence ID" value="KQL09036"/>
    <property type="gene ID" value="SETIT_009072mg"/>
</dbReference>
<proteinExistence type="predicted"/>
<name>K3Y4D4_SETIT</name>
<protein>
    <submittedName>
        <fullName evidence="1">Uncharacterized protein</fullName>
    </submittedName>
</protein>